<name>A0A8T2NWA4_9TELE</name>
<dbReference type="Proteomes" id="UP000824540">
    <property type="component" value="Unassembled WGS sequence"/>
</dbReference>
<evidence type="ECO:0000313" key="4">
    <source>
        <dbReference type="Proteomes" id="UP000824540"/>
    </source>
</evidence>
<evidence type="ECO:0000256" key="2">
    <source>
        <dbReference type="SAM" id="MobiDB-lite"/>
    </source>
</evidence>
<feature type="coiled-coil region" evidence="1">
    <location>
        <begin position="190"/>
        <end position="217"/>
    </location>
</feature>
<organism evidence="3 4">
    <name type="scientific">Albula glossodonta</name>
    <name type="common">roundjaw bonefish</name>
    <dbReference type="NCBI Taxonomy" id="121402"/>
    <lineage>
        <taxon>Eukaryota</taxon>
        <taxon>Metazoa</taxon>
        <taxon>Chordata</taxon>
        <taxon>Craniata</taxon>
        <taxon>Vertebrata</taxon>
        <taxon>Euteleostomi</taxon>
        <taxon>Actinopterygii</taxon>
        <taxon>Neopterygii</taxon>
        <taxon>Teleostei</taxon>
        <taxon>Albuliformes</taxon>
        <taxon>Albulidae</taxon>
        <taxon>Albula</taxon>
    </lineage>
</organism>
<dbReference type="OrthoDB" id="295078at2759"/>
<sequence>MDYLIEYVTSVSDTAHLSTWLNMLLSPLVVEIRCYSQLEITTPLGGRGLLWGRRCSFQQPQNLEQVALSSSPASHTCLRMMEEVSIAAAYDAHIINQTTEEDLLASLVADSRLRAALPNQKPREAEKKVQRPTESQPPVEEPIQRYQRENKLLQKASIRLEQENDVLAHELVTSKIALRNHLDQICSQLNSRLESQRAGAKAELDQLKSKVEECERCREVFDEVAQHQLPPADEKQQDFNPCNDSELRSWSTRRGR</sequence>
<dbReference type="EMBL" id="JAFBMS010000024">
    <property type="protein sequence ID" value="KAG9343361.1"/>
    <property type="molecule type" value="Genomic_DNA"/>
</dbReference>
<dbReference type="PANTHER" id="PTHR47728:SF1">
    <property type="entry name" value="RAB GTPASE ACTIVATING PROTEIN 1 LIKE"/>
    <property type="match status" value="1"/>
</dbReference>
<proteinExistence type="predicted"/>
<feature type="region of interest" description="Disordered" evidence="2">
    <location>
        <begin position="227"/>
        <end position="256"/>
    </location>
</feature>
<evidence type="ECO:0000313" key="3">
    <source>
        <dbReference type="EMBL" id="KAG9343361.1"/>
    </source>
</evidence>
<keyword evidence="4" id="KW-1185">Reference proteome</keyword>
<comment type="caution">
    <text evidence="3">The sequence shown here is derived from an EMBL/GenBank/DDBJ whole genome shotgun (WGS) entry which is preliminary data.</text>
</comment>
<reference evidence="3" key="1">
    <citation type="thesis" date="2021" institute="BYU ScholarsArchive" country="Provo, UT, USA">
        <title>Applications of and Algorithms for Genome Assembly and Genomic Analyses with an Emphasis on Marine Teleosts.</title>
        <authorList>
            <person name="Pickett B.D."/>
        </authorList>
    </citation>
    <scope>NUCLEOTIDE SEQUENCE</scope>
    <source>
        <strain evidence="3">HI-2016</strain>
    </source>
</reference>
<dbReference type="AlphaFoldDB" id="A0A8T2NWA4"/>
<accession>A0A8T2NWA4</accession>
<feature type="compositionally biased region" description="Basic and acidic residues" evidence="2">
    <location>
        <begin position="121"/>
        <end position="131"/>
    </location>
</feature>
<gene>
    <name evidence="3" type="ORF">JZ751_014342</name>
</gene>
<evidence type="ECO:0000256" key="1">
    <source>
        <dbReference type="SAM" id="Coils"/>
    </source>
</evidence>
<feature type="region of interest" description="Disordered" evidence="2">
    <location>
        <begin position="116"/>
        <end position="141"/>
    </location>
</feature>
<protein>
    <submittedName>
        <fullName evidence="3">Uncharacterized protein</fullName>
    </submittedName>
</protein>
<keyword evidence="1" id="KW-0175">Coiled coil</keyword>
<dbReference type="PANTHER" id="PTHR47728">
    <property type="entry name" value="RAB GTPASE-ACTIVATING PROTEIN 1-LIKE"/>
    <property type="match status" value="1"/>
</dbReference>
<feature type="compositionally biased region" description="Polar residues" evidence="2">
    <location>
        <begin position="238"/>
        <end position="250"/>
    </location>
</feature>